<dbReference type="PANTHER" id="PTHR28072:SF1">
    <property type="entry name" value="CRUCIFORM CUTTING ENDONUCLEASE 1, MITOCHONDRIAL-RELATED"/>
    <property type="match status" value="1"/>
</dbReference>
<dbReference type="GO" id="GO:0005739">
    <property type="term" value="C:mitochondrion"/>
    <property type="evidence" value="ECO:0007669"/>
    <property type="project" value="TreeGrafter"/>
</dbReference>
<sequence>MRLTTPCLKSTLKNTTSRASTRTSKTKIITKNENENVKYPWLHTLKATALQHLAQKTGIKSSGPKAVLIRRLEGELPRCEYLLPWVGGTGDGGGAAEGGSKGKGKGKGKGRENGKELRILSIDMGIRNLAFACLTIPQPCPTPTPTPTPHSSSGLGHHETGTGAGTGSESNSPITLQAWRRLSIPHIREELNLLSTTPKSAPKSSVQMMMAPEDETNSEAAAVATKEDFSPPIYAHHAYTLITTLLDLYRPTHILIERQRFRSGGGSAVQEWTIRVGVFEGMLYAVLESIGRLSSSLAFSGDGGKGGGGEVKVWGMEPGRVSRFWAEEDPHQQQYQDQNQDQGGDGDGEEEKGTGKGKGKKRKSVRDVKKMKIGLVVSWLGKNAEGSGMRRVVVGEEVEVRKWVDAFLEKYEGKRRKKGNGDEVDIGKLDDLADCLVQGVTWLEWQRMRQKVVLAEGQIE</sequence>
<dbReference type="GO" id="GO:0070336">
    <property type="term" value="F:flap-structured DNA binding"/>
    <property type="evidence" value="ECO:0007669"/>
    <property type="project" value="TreeGrafter"/>
</dbReference>
<feature type="region of interest" description="Disordered" evidence="1">
    <location>
        <begin position="90"/>
        <end position="112"/>
    </location>
</feature>
<dbReference type="CDD" id="cd16963">
    <property type="entry name" value="CCE1"/>
    <property type="match status" value="1"/>
</dbReference>
<dbReference type="GO" id="GO:0004520">
    <property type="term" value="F:DNA endonuclease activity"/>
    <property type="evidence" value="ECO:0007669"/>
    <property type="project" value="TreeGrafter"/>
</dbReference>
<feature type="domain" description="SAP" evidence="2">
    <location>
        <begin position="42"/>
        <end position="76"/>
    </location>
</feature>
<evidence type="ECO:0000256" key="1">
    <source>
        <dbReference type="SAM" id="MobiDB-lite"/>
    </source>
</evidence>
<dbReference type="VEuPathDB" id="FungiDB:BO78DRAFT_368610"/>
<dbReference type="Gene3D" id="3.30.420.10">
    <property type="entry name" value="Ribonuclease H-like superfamily/Ribonuclease H"/>
    <property type="match status" value="1"/>
</dbReference>
<evidence type="ECO:0000313" key="4">
    <source>
        <dbReference type="Proteomes" id="UP000248423"/>
    </source>
</evidence>
<protein>
    <submittedName>
        <fullName evidence="3">Ribonuclease H-like protein</fullName>
    </submittedName>
</protein>
<dbReference type="InterPro" id="IPR012337">
    <property type="entry name" value="RNaseH-like_sf"/>
</dbReference>
<keyword evidence="4" id="KW-1185">Reference proteome</keyword>
<dbReference type="PANTHER" id="PTHR28072">
    <property type="entry name" value="CRUCIFORM CUTTING ENDONUCLEASE 1, MITOCHONDRIAL-RELATED"/>
    <property type="match status" value="1"/>
</dbReference>
<name>A0A319E916_ASPSB</name>
<dbReference type="InterPro" id="IPR003034">
    <property type="entry name" value="SAP_dom"/>
</dbReference>
<feature type="region of interest" description="Disordered" evidence="1">
    <location>
        <begin position="141"/>
        <end position="172"/>
    </location>
</feature>
<dbReference type="OrthoDB" id="5552842at2759"/>
<evidence type="ECO:0000259" key="2">
    <source>
        <dbReference type="PROSITE" id="PS50800"/>
    </source>
</evidence>
<dbReference type="Pfam" id="PF09159">
    <property type="entry name" value="Ydc2-catalyt"/>
    <property type="match status" value="1"/>
</dbReference>
<dbReference type="Pfam" id="PF02037">
    <property type="entry name" value="SAP"/>
    <property type="match status" value="1"/>
</dbReference>
<feature type="compositionally biased region" description="Basic residues" evidence="1">
    <location>
        <begin position="355"/>
        <end position="364"/>
    </location>
</feature>
<reference evidence="3 4" key="1">
    <citation type="submission" date="2018-02" db="EMBL/GenBank/DDBJ databases">
        <title>The genomes of Aspergillus section Nigri reveals drivers in fungal speciation.</title>
        <authorList>
            <consortium name="DOE Joint Genome Institute"/>
            <person name="Vesth T.C."/>
            <person name="Nybo J."/>
            <person name="Theobald S."/>
            <person name="Brandl J."/>
            <person name="Frisvad J.C."/>
            <person name="Nielsen K.F."/>
            <person name="Lyhne E.K."/>
            <person name="Kogle M.E."/>
            <person name="Kuo A."/>
            <person name="Riley R."/>
            <person name="Clum A."/>
            <person name="Nolan M."/>
            <person name="Lipzen A."/>
            <person name="Salamov A."/>
            <person name="Henrissat B."/>
            <person name="Wiebenga A."/>
            <person name="De vries R.P."/>
            <person name="Grigoriev I.V."/>
            <person name="Mortensen U.H."/>
            <person name="Andersen M.R."/>
            <person name="Baker S.E."/>
        </authorList>
    </citation>
    <scope>NUCLEOTIDE SEQUENCE [LARGE SCALE GENOMIC DNA]</scope>
    <source>
        <strain evidence="3 4">CBS 121057</strain>
    </source>
</reference>
<gene>
    <name evidence="3" type="ORF">BO78DRAFT_368610</name>
</gene>
<organism evidence="3 4">
    <name type="scientific">Aspergillus sclerotiicarbonarius (strain CBS 121057 / IBT 28362)</name>
    <dbReference type="NCBI Taxonomy" id="1448318"/>
    <lineage>
        <taxon>Eukaryota</taxon>
        <taxon>Fungi</taxon>
        <taxon>Dikarya</taxon>
        <taxon>Ascomycota</taxon>
        <taxon>Pezizomycotina</taxon>
        <taxon>Eurotiomycetes</taxon>
        <taxon>Eurotiomycetidae</taxon>
        <taxon>Eurotiales</taxon>
        <taxon>Aspergillaceae</taxon>
        <taxon>Aspergillus</taxon>
        <taxon>Aspergillus subgen. Circumdati</taxon>
    </lineage>
</organism>
<feature type="compositionally biased region" description="Gly residues" evidence="1">
    <location>
        <begin position="90"/>
        <end position="101"/>
    </location>
</feature>
<dbReference type="SUPFAM" id="SSF53098">
    <property type="entry name" value="Ribonuclease H-like"/>
    <property type="match status" value="1"/>
</dbReference>
<accession>A0A319E916</accession>
<dbReference type="GO" id="GO:0000402">
    <property type="term" value="F:crossed form four-way junction DNA binding"/>
    <property type="evidence" value="ECO:0007669"/>
    <property type="project" value="TreeGrafter"/>
</dbReference>
<dbReference type="InterPro" id="IPR015242">
    <property type="entry name" value="Ydc2_cat"/>
</dbReference>
<dbReference type="PROSITE" id="PS50800">
    <property type="entry name" value="SAP"/>
    <property type="match status" value="1"/>
</dbReference>
<dbReference type="InterPro" id="IPR036397">
    <property type="entry name" value="RNaseH_sf"/>
</dbReference>
<dbReference type="AlphaFoldDB" id="A0A319E916"/>
<dbReference type="EMBL" id="KZ826348">
    <property type="protein sequence ID" value="PYI06627.1"/>
    <property type="molecule type" value="Genomic_DNA"/>
</dbReference>
<proteinExistence type="predicted"/>
<dbReference type="GO" id="GO:0000403">
    <property type="term" value="F:Y-form DNA binding"/>
    <property type="evidence" value="ECO:0007669"/>
    <property type="project" value="TreeGrafter"/>
</dbReference>
<dbReference type="Proteomes" id="UP000248423">
    <property type="component" value="Unassembled WGS sequence"/>
</dbReference>
<feature type="compositionally biased region" description="Low complexity" evidence="1">
    <location>
        <begin position="332"/>
        <end position="342"/>
    </location>
</feature>
<feature type="region of interest" description="Disordered" evidence="1">
    <location>
        <begin position="329"/>
        <end position="366"/>
    </location>
</feature>
<evidence type="ECO:0000313" key="3">
    <source>
        <dbReference type="EMBL" id="PYI06627.1"/>
    </source>
</evidence>
<dbReference type="InterPro" id="IPR039197">
    <property type="entry name" value="Mrs1/Cce1"/>
</dbReference>
<dbReference type="STRING" id="1448318.A0A319E916"/>